<dbReference type="SUPFAM" id="SSF81345">
    <property type="entry name" value="ABC transporter involved in vitamin B12 uptake, BtuC"/>
    <property type="match status" value="1"/>
</dbReference>
<dbReference type="EMBL" id="AZGA01000049">
    <property type="protein sequence ID" value="KRM33533.1"/>
    <property type="molecule type" value="Genomic_DNA"/>
</dbReference>
<feature type="transmembrane region" description="Helical" evidence="8">
    <location>
        <begin position="249"/>
        <end position="279"/>
    </location>
</feature>
<dbReference type="GO" id="GO:0033214">
    <property type="term" value="P:siderophore-iron import into cell"/>
    <property type="evidence" value="ECO:0007669"/>
    <property type="project" value="TreeGrafter"/>
</dbReference>
<dbReference type="Pfam" id="PF01032">
    <property type="entry name" value="FecCD"/>
    <property type="match status" value="1"/>
</dbReference>
<dbReference type="AlphaFoldDB" id="A0A0R1XUU5"/>
<dbReference type="InterPro" id="IPR000522">
    <property type="entry name" value="ABC_transptr_permease_BtuC"/>
</dbReference>
<comment type="caution">
    <text evidence="9">The sequence shown here is derived from an EMBL/GenBank/DDBJ whole genome shotgun (WGS) entry which is preliminary data.</text>
</comment>
<feature type="transmembrane region" description="Helical" evidence="8">
    <location>
        <begin position="162"/>
        <end position="184"/>
    </location>
</feature>
<evidence type="ECO:0000313" key="9">
    <source>
        <dbReference type="EMBL" id="KRM33533.1"/>
    </source>
</evidence>
<keyword evidence="6 8" id="KW-1133">Transmembrane helix</keyword>
<evidence type="ECO:0000256" key="2">
    <source>
        <dbReference type="ARBA" id="ARBA00007935"/>
    </source>
</evidence>
<name>A0A0R1XUU5_9LACO</name>
<gene>
    <name evidence="9" type="ORF">FC83_GL002784</name>
</gene>
<comment type="subcellular location">
    <subcellularLocation>
        <location evidence="1">Cell membrane</location>
        <topology evidence="1">Multi-pass membrane protein</topology>
    </subcellularLocation>
</comment>
<dbReference type="GO" id="GO:0005886">
    <property type="term" value="C:plasma membrane"/>
    <property type="evidence" value="ECO:0007669"/>
    <property type="project" value="UniProtKB-SubCell"/>
</dbReference>
<feature type="transmembrane region" description="Helical" evidence="8">
    <location>
        <begin position="321"/>
        <end position="339"/>
    </location>
</feature>
<sequence length="372" mass="39452">MTTAPHALASTDNTGVSWRWKLILAILPLAAAIFSLCVGRYAMAPQDIWHALTDKFTGSVTVAPQISTVLWQMRLPRILLALIAGAGLSASGCAFQSLFSNPLATPDTLGVASGASFGAALALLMGFKMLGVQTVSLLFGLIALALTALAGTGKRQRNMNSVVLAGIMIGSLFTALVSLVKFSADTESQLPAITYWLMGSLDAASYDSLLLGAPPILAGITVLILLRWRLNLLPLSDEEARTTGVNIKAIRVVTILCATLITGSVISMCGQVGWVGLLIPHMCRMKFGNNHVALLPASVLAGGAFLIVVDTVARSFSAAEFPISILTAIIGAPFFIYLMRRTGGWQLSMILGTKVPSLSLTTKWRGYLDRYL</sequence>
<feature type="transmembrane region" description="Helical" evidence="8">
    <location>
        <begin position="119"/>
        <end position="150"/>
    </location>
</feature>
<keyword evidence="4" id="KW-1003">Cell membrane</keyword>
<evidence type="ECO:0000256" key="4">
    <source>
        <dbReference type="ARBA" id="ARBA00022475"/>
    </source>
</evidence>
<organism evidence="9 10">
    <name type="scientific">Agrilactobacillus composti DSM 18527 = JCM 14202</name>
    <dbReference type="NCBI Taxonomy" id="1423734"/>
    <lineage>
        <taxon>Bacteria</taxon>
        <taxon>Bacillati</taxon>
        <taxon>Bacillota</taxon>
        <taxon>Bacilli</taxon>
        <taxon>Lactobacillales</taxon>
        <taxon>Lactobacillaceae</taxon>
        <taxon>Agrilactobacillus</taxon>
    </lineage>
</organism>
<evidence type="ECO:0000256" key="8">
    <source>
        <dbReference type="SAM" id="Phobius"/>
    </source>
</evidence>
<evidence type="ECO:0000256" key="7">
    <source>
        <dbReference type="ARBA" id="ARBA00023136"/>
    </source>
</evidence>
<dbReference type="PANTHER" id="PTHR30472">
    <property type="entry name" value="FERRIC ENTEROBACTIN TRANSPORT SYSTEM PERMEASE PROTEIN"/>
    <property type="match status" value="1"/>
</dbReference>
<feature type="transmembrane region" description="Helical" evidence="8">
    <location>
        <begin position="20"/>
        <end position="42"/>
    </location>
</feature>
<dbReference type="FunFam" id="1.10.3470.10:FF:000001">
    <property type="entry name" value="Vitamin B12 ABC transporter permease BtuC"/>
    <property type="match status" value="1"/>
</dbReference>
<evidence type="ECO:0000256" key="6">
    <source>
        <dbReference type="ARBA" id="ARBA00022989"/>
    </source>
</evidence>
<feature type="transmembrane region" description="Helical" evidence="8">
    <location>
        <begin position="78"/>
        <end position="99"/>
    </location>
</feature>
<dbReference type="STRING" id="1423734.FC83_GL002784"/>
<evidence type="ECO:0000256" key="5">
    <source>
        <dbReference type="ARBA" id="ARBA00022692"/>
    </source>
</evidence>
<proteinExistence type="inferred from homology"/>
<comment type="similarity">
    <text evidence="2">Belongs to the binding-protein-dependent transport system permease family. FecCD subfamily.</text>
</comment>
<keyword evidence="3" id="KW-0813">Transport</keyword>
<dbReference type="GO" id="GO:0022857">
    <property type="term" value="F:transmembrane transporter activity"/>
    <property type="evidence" value="ECO:0007669"/>
    <property type="project" value="InterPro"/>
</dbReference>
<dbReference type="Proteomes" id="UP000051236">
    <property type="component" value="Unassembled WGS sequence"/>
</dbReference>
<reference evidence="9 10" key="1">
    <citation type="journal article" date="2015" name="Genome Announc.">
        <title>Expanding the biotechnology potential of lactobacilli through comparative genomics of 213 strains and associated genera.</title>
        <authorList>
            <person name="Sun Z."/>
            <person name="Harris H.M."/>
            <person name="McCann A."/>
            <person name="Guo C."/>
            <person name="Argimon S."/>
            <person name="Zhang W."/>
            <person name="Yang X."/>
            <person name="Jeffery I.B."/>
            <person name="Cooney J.C."/>
            <person name="Kagawa T.F."/>
            <person name="Liu W."/>
            <person name="Song Y."/>
            <person name="Salvetti E."/>
            <person name="Wrobel A."/>
            <person name="Rasinkangas P."/>
            <person name="Parkhill J."/>
            <person name="Rea M.C."/>
            <person name="O'Sullivan O."/>
            <person name="Ritari J."/>
            <person name="Douillard F.P."/>
            <person name="Paul Ross R."/>
            <person name="Yang R."/>
            <person name="Briner A.E."/>
            <person name="Felis G.E."/>
            <person name="de Vos W.M."/>
            <person name="Barrangou R."/>
            <person name="Klaenhammer T.R."/>
            <person name="Caufield P.W."/>
            <person name="Cui Y."/>
            <person name="Zhang H."/>
            <person name="O'Toole P.W."/>
        </authorList>
    </citation>
    <scope>NUCLEOTIDE SEQUENCE [LARGE SCALE GENOMIC DNA]</scope>
    <source>
        <strain evidence="9 10">DSM 18527</strain>
    </source>
</reference>
<accession>A0A0R1XUU5</accession>
<evidence type="ECO:0000256" key="3">
    <source>
        <dbReference type="ARBA" id="ARBA00022448"/>
    </source>
</evidence>
<dbReference type="eggNOG" id="COG0609">
    <property type="taxonomic scope" value="Bacteria"/>
</dbReference>
<dbReference type="PATRIC" id="fig|1423734.3.peg.2829"/>
<dbReference type="Gene3D" id="1.10.3470.10">
    <property type="entry name" value="ABC transporter involved in vitamin B12 uptake, BtuC"/>
    <property type="match status" value="1"/>
</dbReference>
<dbReference type="CDD" id="cd06550">
    <property type="entry name" value="TM_ABC_iron-siderophores_like"/>
    <property type="match status" value="1"/>
</dbReference>
<dbReference type="PANTHER" id="PTHR30472:SF70">
    <property type="entry name" value="MOLYBDATE IMPORT SYSTEM PERMEASE PROTEIN MOLB"/>
    <property type="match status" value="1"/>
</dbReference>
<keyword evidence="7 8" id="KW-0472">Membrane</keyword>
<dbReference type="RefSeq" id="WP_082622577.1">
    <property type="nucleotide sequence ID" value="NZ_AZGA01000049.1"/>
</dbReference>
<evidence type="ECO:0000256" key="1">
    <source>
        <dbReference type="ARBA" id="ARBA00004651"/>
    </source>
</evidence>
<keyword evidence="10" id="KW-1185">Reference proteome</keyword>
<feature type="transmembrane region" description="Helical" evidence="8">
    <location>
        <begin position="204"/>
        <end position="228"/>
    </location>
</feature>
<protein>
    <submittedName>
        <fullName evidence="9">Iron chelate uptake ABC transporter, FeCT family, permease protein</fullName>
    </submittedName>
</protein>
<evidence type="ECO:0000313" key="10">
    <source>
        <dbReference type="Proteomes" id="UP000051236"/>
    </source>
</evidence>
<dbReference type="InterPro" id="IPR037294">
    <property type="entry name" value="ABC_BtuC-like"/>
</dbReference>
<keyword evidence="5 8" id="KW-0812">Transmembrane</keyword>
<feature type="transmembrane region" description="Helical" evidence="8">
    <location>
        <begin position="291"/>
        <end position="309"/>
    </location>
</feature>